<feature type="domain" description="DUF7281" evidence="1">
    <location>
        <begin position="104"/>
        <end position="269"/>
    </location>
</feature>
<reference evidence="2 3" key="1">
    <citation type="submission" date="2021-08" db="EMBL/GenBank/DDBJ databases">
        <authorList>
            <person name="Peeters C."/>
        </authorList>
    </citation>
    <scope>NUCLEOTIDE SEQUENCE [LARGE SCALE GENOMIC DNA]</scope>
    <source>
        <strain evidence="2 3">LMG 23992</strain>
    </source>
</reference>
<comment type="caution">
    <text evidence="2">The sequence shown here is derived from an EMBL/GenBank/DDBJ whole genome shotgun (WGS) entry which is preliminary data.</text>
</comment>
<dbReference type="Pfam" id="PF23947">
    <property type="entry name" value="DUF7281"/>
    <property type="match status" value="1"/>
</dbReference>
<dbReference type="Gene3D" id="3.40.1360.10">
    <property type="match status" value="1"/>
</dbReference>
<protein>
    <recommendedName>
        <fullName evidence="1">DUF7281 domain-containing protein</fullName>
    </recommendedName>
</protein>
<name>A0ABM8XIH5_9BURK</name>
<dbReference type="InterPro" id="IPR055705">
    <property type="entry name" value="DUF7281"/>
</dbReference>
<dbReference type="RefSeq" id="WP_224081623.1">
    <property type="nucleotide sequence ID" value="NZ_CAJZAI010000011.1"/>
</dbReference>
<evidence type="ECO:0000313" key="3">
    <source>
        <dbReference type="Proteomes" id="UP000727654"/>
    </source>
</evidence>
<keyword evidence="3" id="KW-1185">Reference proteome</keyword>
<proteinExistence type="predicted"/>
<evidence type="ECO:0000259" key="1">
    <source>
        <dbReference type="Pfam" id="PF23947"/>
    </source>
</evidence>
<sequence>MIFDAMQVTFLQRLVADRPASRRSEMAAYFAREYSVGRLAGRSIAYGENDWLLAAKLLENRGLPIERGDGELRRADTAQYVGLSEKSFGARPHAASVAVRTAFGRCPLDGIPTEVPDGAYLVLRPEDALRVECEQILVVENLETFRYLSRYRWIDYRWKATLAIYRGDTTFNSADAAQIIAKRKEPVMAFTDFDPAGLAIADRLPRLSRLVLPTENWLRDETIKAKRGDLFLNQIDQYAGRLSASSHPDLQRAYRLLVELKRGFNQEWMEAAPSM</sequence>
<accession>A0ABM8XIH5</accession>
<dbReference type="Proteomes" id="UP000727654">
    <property type="component" value="Unassembled WGS sequence"/>
</dbReference>
<organism evidence="2 3">
    <name type="scientific">Cupriavidus laharis</name>
    <dbReference type="NCBI Taxonomy" id="151654"/>
    <lineage>
        <taxon>Bacteria</taxon>
        <taxon>Pseudomonadati</taxon>
        <taxon>Pseudomonadota</taxon>
        <taxon>Betaproteobacteria</taxon>
        <taxon>Burkholderiales</taxon>
        <taxon>Burkholderiaceae</taxon>
        <taxon>Cupriavidus</taxon>
    </lineage>
</organism>
<dbReference type="SUPFAM" id="SSF56726">
    <property type="entry name" value="DNA topoisomerase IV, alpha subunit"/>
    <property type="match status" value="1"/>
</dbReference>
<dbReference type="EMBL" id="CAJZAI010000011">
    <property type="protein sequence ID" value="CAG9179991.1"/>
    <property type="molecule type" value="Genomic_DNA"/>
</dbReference>
<dbReference type="InterPro" id="IPR036078">
    <property type="entry name" value="Spo11/TopoVI_A_sf"/>
</dbReference>
<evidence type="ECO:0000313" key="2">
    <source>
        <dbReference type="EMBL" id="CAG9179991.1"/>
    </source>
</evidence>
<gene>
    <name evidence="2" type="ORF">LMG23992_04135</name>
</gene>